<reference evidence="1 4" key="2">
    <citation type="submission" date="2024-07" db="EMBL/GenBank/DDBJ databases">
        <title>Active virus-host system and metabolic interactions in a Lokiarchaeon culture.</title>
        <authorList>
            <person name="Ponce Toledo R.I."/>
            <person name="Rodrigues Oliveira T."/>
            <person name="Schleper C."/>
        </authorList>
    </citation>
    <scope>NUCLEOTIDE SEQUENCE [LARGE SCALE GENOMIC DNA]</scope>
    <source>
        <strain evidence="1 4">B35</strain>
    </source>
</reference>
<name>A0A8G2F751_9BACT</name>
<sequence length="201" mass="21407">MITAALNAENQLAKPLAQVNAQLVSRQDEQLPISSAQRNEMFQPEMVDSVELSDEYQALMTGEVVGVQFDANKHAGIMSTAGAKPTYVDVSNSYAEARMNAMPDSPTVEDVKEIIMRRMSRASNEAFFRGDQQAGAAKHAAIAAQMGVTTPQAALDVQTVQSVQSVSTVQAVPRTSGAVGYKPMSSRAVASTAQSSIRVTV</sequence>
<dbReference type="RefSeq" id="WP_020002002.1">
    <property type="nucleotide sequence ID" value="NZ_CP192217.1"/>
</dbReference>
<reference evidence="2 3" key="1">
    <citation type="submission" date="2016-11" db="EMBL/GenBank/DDBJ databases">
        <authorList>
            <person name="Varghese N."/>
            <person name="Submissions S."/>
        </authorList>
    </citation>
    <scope>NUCLEOTIDE SEQUENCE [LARGE SCALE GENOMIC DNA]</scope>
    <source>
        <strain evidence="2 3">DSM 17919</strain>
    </source>
</reference>
<keyword evidence="4" id="KW-1185">Reference proteome</keyword>
<dbReference type="AlphaFoldDB" id="A0A8G2F751"/>
<comment type="caution">
    <text evidence="2">The sequence shown here is derived from an EMBL/GenBank/DDBJ whole genome shotgun (WGS) entry which is preliminary data.</text>
</comment>
<evidence type="ECO:0000313" key="4">
    <source>
        <dbReference type="Proteomes" id="UP001568358"/>
    </source>
</evidence>
<dbReference type="Proteomes" id="UP000184001">
    <property type="component" value="Unassembled WGS sequence"/>
</dbReference>
<evidence type="ECO:0000313" key="1">
    <source>
        <dbReference type="EMBL" id="MEZ6853055.1"/>
    </source>
</evidence>
<organism evidence="2 3">
    <name type="scientific">Halodesulfovibrio aestuarii</name>
    <dbReference type="NCBI Taxonomy" id="126333"/>
    <lineage>
        <taxon>Bacteria</taxon>
        <taxon>Pseudomonadati</taxon>
        <taxon>Thermodesulfobacteriota</taxon>
        <taxon>Desulfovibrionia</taxon>
        <taxon>Desulfovibrionales</taxon>
        <taxon>Desulfovibrionaceae</taxon>
        <taxon>Halodesulfovibrio</taxon>
    </lineage>
</organism>
<evidence type="ECO:0000313" key="2">
    <source>
        <dbReference type="EMBL" id="SHI75527.1"/>
    </source>
</evidence>
<proteinExistence type="predicted"/>
<protein>
    <submittedName>
        <fullName evidence="2">Uncharacterized protein</fullName>
    </submittedName>
</protein>
<evidence type="ECO:0000313" key="3">
    <source>
        <dbReference type="Proteomes" id="UP000184001"/>
    </source>
</evidence>
<gene>
    <name evidence="1" type="ORF">AB2Z07_05840</name>
    <name evidence="2" type="ORF">SAMN05660830_00882</name>
</gene>
<accession>A0A8G2F751</accession>
<dbReference type="EMBL" id="FQZR01000002">
    <property type="protein sequence ID" value="SHI75527.1"/>
    <property type="molecule type" value="Genomic_DNA"/>
</dbReference>
<dbReference type="EMBL" id="JBFSOO010000003">
    <property type="protein sequence ID" value="MEZ6853055.1"/>
    <property type="molecule type" value="Genomic_DNA"/>
</dbReference>
<dbReference type="Proteomes" id="UP001568358">
    <property type="component" value="Unassembled WGS sequence"/>
</dbReference>